<feature type="non-terminal residue" evidence="1">
    <location>
        <position position="1"/>
    </location>
</feature>
<name>A0A0K2V418_LEPSM</name>
<dbReference type="EMBL" id="HACA01027932">
    <property type="protein sequence ID" value="CDW45293.1"/>
    <property type="molecule type" value="Transcribed_RNA"/>
</dbReference>
<evidence type="ECO:0000313" key="1">
    <source>
        <dbReference type="EMBL" id="CDW45293.1"/>
    </source>
</evidence>
<organism evidence="1">
    <name type="scientific">Lepeophtheirus salmonis</name>
    <name type="common">Salmon louse</name>
    <name type="synonym">Caligus salmonis</name>
    <dbReference type="NCBI Taxonomy" id="72036"/>
    <lineage>
        <taxon>Eukaryota</taxon>
        <taxon>Metazoa</taxon>
        <taxon>Ecdysozoa</taxon>
        <taxon>Arthropoda</taxon>
        <taxon>Crustacea</taxon>
        <taxon>Multicrustacea</taxon>
        <taxon>Hexanauplia</taxon>
        <taxon>Copepoda</taxon>
        <taxon>Siphonostomatoida</taxon>
        <taxon>Caligidae</taxon>
        <taxon>Lepeophtheirus</taxon>
    </lineage>
</organism>
<protein>
    <submittedName>
        <fullName evidence="1">Uncharacterized protein</fullName>
    </submittedName>
</protein>
<dbReference type="AlphaFoldDB" id="A0A0K2V418"/>
<accession>A0A0K2V418</accession>
<sequence>LAKSNFLKLPHFYIAWNIQTNNSYSTNNRNDFEVSTHLTRISITKYRLQVQNKTE</sequence>
<reference evidence="1" key="1">
    <citation type="submission" date="2014-05" db="EMBL/GenBank/DDBJ databases">
        <authorList>
            <person name="Chronopoulou M."/>
        </authorList>
    </citation>
    <scope>NUCLEOTIDE SEQUENCE</scope>
    <source>
        <tissue evidence="1">Whole organism</tissue>
    </source>
</reference>
<proteinExistence type="predicted"/>